<evidence type="ECO:0000256" key="3">
    <source>
        <dbReference type="ARBA" id="ARBA00022692"/>
    </source>
</evidence>
<keyword evidence="11" id="KW-1185">Reference proteome</keyword>
<evidence type="ECO:0000256" key="6">
    <source>
        <dbReference type="ARBA" id="ARBA00023136"/>
    </source>
</evidence>
<organism evidence="10 11">
    <name type="scientific">Brachionus calyciflorus</name>
    <dbReference type="NCBI Taxonomy" id="104777"/>
    <lineage>
        <taxon>Eukaryota</taxon>
        <taxon>Metazoa</taxon>
        <taxon>Spiralia</taxon>
        <taxon>Gnathifera</taxon>
        <taxon>Rotifera</taxon>
        <taxon>Eurotatoria</taxon>
        <taxon>Monogononta</taxon>
        <taxon>Pseudotrocha</taxon>
        <taxon>Ploima</taxon>
        <taxon>Brachionidae</taxon>
        <taxon>Brachionus</taxon>
    </lineage>
</organism>
<keyword evidence="6 8" id="KW-0472">Membrane</keyword>
<keyword evidence="3 7" id="KW-0812">Transmembrane</keyword>
<keyword evidence="4" id="KW-0732">Signal</keyword>
<comment type="caution">
    <text evidence="10">The sequence shown here is derived from an EMBL/GenBank/DDBJ whole genome shotgun (WGS) entry which is preliminary data.</text>
</comment>
<evidence type="ECO:0000313" key="11">
    <source>
        <dbReference type="Proteomes" id="UP000663879"/>
    </source>
</evidence>
<dbReference type="Pfam" id="PF01105">
    <property type="entry name" value="EMP24_GP25L"/>
    <property type="match status" value="1"/>
</dbReference>
<dbReference type="InterPro" id="IPR015720">
    <property type="entry name" value="Emp24-like"/>
</dbReference>
<gene>
    <name evidence="10" type="ORF">OXX778_LOCUS9929</name>
</gene>
<dbReference type="InterPro" id="IPR009038">
    <property type="entry name" value="GOLD_dom"/>
</dbReference>
<protein>
    <recommendedName>
        <fullName evidence="9">GOLD domain-containing protein</fullName>
    </recommendedName>
</protein>
<dbReference type="SMART" id="SM01190">
    <property type="entry name" value="EMP24_GP25L"/>
    <property type="match status" value="1"/>
</dbReference>
<comment type="similarity">
    <text evidence="2 7">Belongs to the EMP24/GP25L family.</text>
</comment>
<dbReference type="OrthoDB" id="759142at2759"/>
<feature type="domain" description="GOLD" evidence="9">
    <location>
        <begin position="33"/>
        <end position="121"/>
    </location>
</feature>
<keyword evidence="5 8" id="KW-1133">Transmembrane helix</keyword>
<evidence type="ECO:0000256" key="8">
    <source>
        <dbReference type="SAM" id="Phobius"/>
    </source>
</evidence>
<evidence type="ECO:0000256" key="7">
    <source>
        <dbReference type="RuleBase" id="RU003827"/>
    </source>
</evidence>
<reference evidence="10" key="1">
    <citation type="submission" date="2021-02" db="EMBL/GenBank/DDBJ databases">
        <authorList>
            <person name="Nowell W R."/>
        </authorList>
    </citation>
    <scope>NUCLEOTIDE SEQUENCE</scope>
    <source>
        <strain evidence="10">Ploen Becks lab</strain>
    </source>
</reference>
<accession>A0A813XVU0</accession>
<comment type="subcellular location">
    <subcellularLocation>
        <location evidence="1 7">Membrane</location>
        <topology evidence="1 7">Single-pass type I membrane protein</topology>
    </subcellularLocation>
</comment>
<dbReference type="PROSITE" id="PS50866">
    <property type="entry name" value="GOLD"/>
    <property type="match status" value="1"/>
</dbReference>
<dbReference type="GO" id="GO:0016020">
    <property type="term" value="C:membrane"/>
    <property type="evidence" value="ECO:0007669"/>
    <property type="project" value="UniProtKB-SubCell"/>
</dbReference>
<feature type="transmembrane region" description="Helical" evidence="8">
    <location>
        <begin position="179"/>
        <end position="201"/>
    </location>
</feature>
<evidence type="ECO:0000256" key="1">
    <source>
        <dbReference type="ARBA" id="ARBA00004479"/>
    </source>
</evidence>
<dbReference type="EMBL" id="CAJNOC010001514">
    <property type="protein sequence ID" value="CAF0870976.1"/>
    <property type="molecule type" value="Genomic_DNA"/>
</dbReference>
<evidence type="ECO:0000313" key="10">
    <source>
        <dbReference type="EMBL" id="CAF0870976.1"/>
    </source>
</evidence>
<sequence length="212" mass="24791">MKLSRFQLVLVVTFFTCLSSINSLMFYLPSNTKKCLKEEIHKNVLVKGEYELTEIPGHSTKLEVLDSKNHILYNKDEAVKGKFAFTTDEYDVFQICFETKIVSQTRVPTGLSKEVRLDVKYGTDAKDYENLAKAEKLKPLEIELRKLEDLSQDIVNDFTYMKDREQEMRDTNESTNSKVLYFSVFSMCCLLGLAVWQVLYLRRYFKAKRLIE</sequence>
<dbReference type="PANTHER" id="PTHR22811">
    <property type="entry name" value="TRANSMEMBRANE EMP24 DOMAIN-CONTAINING PROTEIN"/>
    <property type="match status" value="1"/>
</dbReference>
<dbReference type="AlphaFoldDB" id="A0A813XVU0"/>
<evidence type="ECO:0000259" key="9">
    <source>
        <dbReference type="PROSITE" id="PS50866"/>
    </source>
</evidence>
<evidence type="ECO:0000256" key="4">
    <source>
        <dbReference type="ARBA" id="ARBA00022729"/>
    </source>
</evidence>
<proteinExistence type="inferred from homology"/>
<name>A0A813XVU0_9BILA</name>
<evidence type="ECO:0000256" key="2">
    <source>
        <dbReference type="ARBA" id="ARBA00007104"/>
    </source>
</evidence>
<dbReference type="Proteomes" id="UP000663879">
    <property type="component" value="Unassembled WGS sequence"/>
</dbReference>
<evidence type="ECO:0000256" key="5">
    <source>
        <dbReference type="ARBA" id="ARBA00022989"/>
    </source>
</evidence>